<evidence type="ECO:0008006" key="5">
    <source>
        <dbReference type="Google" id="ProtNLM"/>
    </source>
</evidence>
<dbReference type="GO" id="GO:0005524">
    <property type="term" value="F:ATP binding"/>
    <property type="evidence" value="ECO:0007669"/>
    <property type="project" value="InterPro"/>
</dbReference>
<accession>X1IEQ2</accession>
<name>X1IEQ2_9ZZZZ</name>
<sequence length="81" mass="8797">MRLILIGPPGVGKGTQARRLAEHFGIPQVATGDMLRDHVGKETELGRQAQAYMNKGQLVPDDVILAMVETRLREPDTAGGF</sequence>
<keyword evidence="2" id="KW-0547">Nucleotide-binding</keyword>
<proteinExistence type="predicted"/>
<keyword evidence="3" id="KW-0418">Kinase</keyword>
<evidence type="ECO:0000313" key="4">
    <source>
        <dbReference type="EMBL" id="GAH80182.1"/>
    </source>
</evidence>
<keyword evidence="1" id="KW-0808">Transferase</keyword>
<dbReference type="GO" id="GO:0006139">
    <property type="term" value="P:nucleobase-containing compound metabolic process"/>
    <property type="evidence" value="ECO:0007669"/>
    <property type="project" value="InterPro"/>
</dbReference>
<reference evidence="4" key="1">
    <citation type="journal article" date="2014" name="Front. Microbiol.">
        <title>High frequency of phylogenetically diverse reductive dehalogenase-homologous genes in deep subseafloor sedimentary metagenomes.</title>
        <authorList>
            <person name="Kawai M."/>
            <person name="Futagami T."/>
            <person name="Toyoda A."/>
            <person name="Takaki Y."/>
            <person name="Nishi S."/>
            <person name="Hori S."/>
            <person name="Arai W."/>
            <person name="Tsubouchi T."/>
            <person name="Morono Y."/>
            <person name="Uchiyama I."/>
            <person name="Ito T."/>
            <person name="Fujiyama A."/>
            <person name="Inagaki F."/>
            <person name="Takami H."/>
        </authorList>
    </citation>
    <scope>NUCLEOTIDE SEQUENCE</scope>
    <source>
        <strain evidence="4">Expedition CK06-06</strain>
    </source>
</reference>
<protein>
    <recommendedName>
        <fullName evidence="5">Adenylate kinase active site lid domain-containing protein</fullName>
    </recommendedName>
</protein>
<dbReference type="EMBL" id="BARU01038035">
    <property type="protein sequence ID" value="GAH80182.1"/>
    <property type="molecule type" value="Genomic_DNA"/>
</dbReference>
<gene>
    <name evidence="4" type="ORF">S03H2_59170</name>
</gene>
<organism evidence="4">
    <name type="scientific">marine sediment metagenome</name>
    <dbReference type="NCBI Taxonomy" id="412755"/>
    <lineage>
        <taxon>unclassified sequences</taxon>
        <taxon>metagenomes</taxon>
        <taxon>ecological metagenomes</taxon>
    </lineage>
</organism>
<dbReference type="PANTHER" id="PTHR23359">
    <property type="entry name" value="NUCLEOTIDE KINASE"/>
    <property type="match status" value="1"/>
</dbReference>
<evidence type="ECO:0000256" key="2">
    <source>
        <dbReference type="ARBA" id="ARBA00022741"/>
    </source>
</evidence>
<dbReference type="SUPFAM" id="SSF52540">
    <property type="entry name" value="P-loop containing nucleoside triphosphate hydrolases"/>
    <property type="match status" value="1"/>
</dbReference>
<comment type="caution">
    <text evidence="4">The sequence shown here is derived from an EMBL/GenBank/DDBJ whole genome shotgun (WGS) entry which is preliminary data.</text>
</comment>
<dbReference type="Gene3D" id="3.40.50.300">
    <property type="entry name" value="P-loop containing nucleotide triphosphate hydrolases"/>
    <property type="match status" value="1"/>
</dbReference>
<dbReference type="AlphaFoldDB" id="X1IEQ2"/>
<dbReference type="PRINTS" id="PR00094">
    <property type="entry name" value="ADENYLTKNASE"/>
</dbReference>
<evidence type="ECO:0000256" key="1">
    <source>
        <dbReference type="ARBA" id="ARBA00022679"/>
    </source>
</evidence>
<feature type="non-terminal residue" evidence="4">
    <location>
        <position position="81"/>
    </location>
</feature>
<dbReference type="InterPro" id="IPR027417">
    <property type="entry name" value="P-loop_NTPase"/>
</dbReference>
<dbReference type="Pfam" id="PF00406">
    <property type="entry name" value="ADK"/>
    <property type="match status" value="1"/>
</dbReference>
<evidence type="ECO:0000256" key="3">
    <source>
        <dbReference type="ARBA" id="ARBA00022777"/>
    </source>
</evidence>
<dbReference type="GO" id="GO:0019205">
    <property type="term" value="F:nucleobase-containing compound kinase activity"/>
    <property type="evidence" value="ECO:0007669"/>
    <property type="project" value="InterPro"/>
</dbReference>
<dbReference type="CDD" id="cd01428">
    <property type="entry name" value="ADK"/>
    <property type="match status" value="1"/>
</dbReference>
<dbReference type="InterPro" id="IPR000850">
    <property type="entry name" value="Adenylat/UMP-CMP_kin"/>
</dbReference>